<dbReference type="PANTHER" id="PTHR46224">
    <property type="entry name" value="ANKYRIN REPEAT FAMILY PROTEIN"/>
    <property type="match status" value="1"/>
</dbReference>
<keyword evidence="1" id="KW-0040">ANK repeat</keyword>
<dbReference type="PROSITE" id="PS50297">
    <property type="entry name" value="ANK_REP_REGION"/>
    <property type="match status" value="1"/>
</dbReference>
<evidence type="ECO:0000256" key="1">
    <source>
        <dbReference type="PROSITE-ProRule" id="PRU00023"/>
    </source>
</evidence>
<organism evidence="2 3">
    <name type="scientific">Staphylotrichum tortipilum</name>
    <dbReference type="NCBI Taxonomy" id="2831512"/>
    <lineage>
        <taxon>Eukaryota</taxon>
        <taxon>Fungi</taxon>
        <taxon>Dikarya</taxon>
        <taxon>Ascomycota</taxon>
        <taxon>Pezizomycotina</taxon>
        <taxon>Sordariomycetes</taxon>
        <taxon>Sordariomycetidae</taxon>
        <taxon>Sordariales</taxon>
        <taxon>Chaetomiaceae</taxon>
        <taxon>Staphylotrichum</taxon>
    </lineage>
</organism>
<dbReference type="InterPro" id="IPR051616">
    <property type="entry name" value="Cul2-RING_E3_ligase_SR"/>
</dbReference>
<dbReference type="InterPro" id="IPR036770">
    <property type="entry name" value="Ankyrin_rpt-contain_sf"/>
</dbReference>
<reference evidence="2" key="1">
    <citation type="journal article" date="2023" name="Mol. Phylogenet. Evol.">
        <title>Genome-scale phylogeny and comparative genomics of the fungal order Sordariales.</title>
        <authorList>
            <person name="Hensen N."/>
            <person name="Bonometti L."/>
            <person name="Westerberg I."/>
            <person name="Brannstrom I.O."/>
            <person name="Guillou S."/>
            <person name="Cros-Aarteil S."/>
            <person name="Calhoun S."/>
            <person name="Haridas S."/>
            <person name="Kuo A."/>
            <person name="Mondo S."/>
            <person name="Pangilinan J."/>
            <person name="Riley R."/>
            <person name="LaButti K."/>
            <person name="Andreopoulos B."/>
            <person name="Lipzen A."/>
            <person name="Chen C."/>
            <person name="Yan M."/>
            <person name="Daum C."/>
            <person name="Ng V."/>
            <person name="Clum A."/>
            <person name="Steindorff A."/>
            <person name="Ohm R.A."/>
            <person name="Martin F."/>
            <person name="Silar P."/>
            <person name="Natvig D.O."/>
            <person name="Lalanne C."/>
            <person name="Gautier V."/>
            <person name="Ament-Velasquez S.L."/>
            <person name="Kruys A."/>
            <person name="Hutchinson M.I."/>
            <person name="Powell A.J."/>
            <person name="Barry K."/>
            <person name="Miller A.N."/>
            <person name="Grigoriev I.V."/>
            <person name="Debuchy R."/>
            <person name="Gladieux P."/>
            <person name="Hiltunen Thoren M."/>
            <person name="Johannesson H."/>
        </authorList>
    </citation>
    <scope>NUCLEOTIDE SEQUENCE</scope>
    <source>
        <strain evidence="2">CBS 103.79</strain>
    </source>
</reference>
<gene>
    <name evidence="2" type="ORF">C8A05DRAFT_39912</name>
</gene>
<dbReference type="Proteomes" id="UP001303889">
    <property type="component" value="Unassembled WGS sequence"/>
</dbReference>
<name>A0AAN6MAS9_9PEZI</name>
<comment type="caution">
    <text evidence="2">The sequence shown here is derived from an EMBL/GenBank/DDBJ whole genome shotgun (WGS) entry which is preliminary data.</text>
</comment>
<proteinExistence type="predicted"/>
<keyword evidence="3" id="KW-1185">Reference proteome</keyword>
<evidence type="ECO:0000313" key="3">
    <source>
        <dbReference type="Proteomes" id="UP001303889"/>
    </source>
</evidence>
<dbReference type="Gene3D" id="1.25.40.20">
    <property type="entry name" value="Ankyrin repeat-containing domain"/>
    <property type="match status" value="2"/>
</dbReference>
<feature type="non-terminal residue" evidence="2">
    <location>
        <position position="187"/>
    </location>
</feature>
<feature type="repeat" description="ANK" evidence="1">
    <location>
        <begin position="68"/>
        <end position="96"/>
    </location>
</feature>
<dbReference type="EMBL" id="MU856552">
    <property type="protein sequence ID" value="KAK3896543.1"/>
    <property type="molecule type" value="Genomic_DNA"/>
</dbReference>
<evidence type="ECO:0008006" key="4">
    <source>
        <dbReference type="Google" id="ProtNLM"/>
    </source>
</evidence>
<sequence>MDEKRKALNTATLERQDGAVGVLLAKVRYEADVIQHVLEVGVTQNPMLRLVDAGANPDVFVLRTTPLLHVAAEWGHQLGALRGLLEKGADANIQDEAGKTALHTLFHKPSSSSTGGLQALLEHGASPEAAYAAGETALHAVTHTATLEQFQLCLATCRGAELALRLCTSHDESLLHYAAAGGREDVV</sequence>
<dbReference type="AlphaFoldDB" id="A0AAN6MAS9"/>
<dbReference type="SUPFAM" id="SSF48403">
    <property type="entry name" value="Ankyrin repeat"/>
    <property type="match status" value="1"/>
</dbReference>
<reference evidence="2" key="2">
    <citation type="submission" date="2023-05" db="EMBL/GenBank/DDBJ databases">
        <authorList>
            <consortium name="Lawrence Berkeley National Laboratory"/>
            <person name="Steindorff A."/>
            <person name="Hensen N."/>
            <person name="Bonometti L."/>
            <person name="Westerberg I."/>
            <person name="Brannstrom I.O."/>
            <person name="Guillou S."/>
            <person name="Cros-Aarteil S."/>
            <person name="Calhoun S."/>
            <person name="Haridas S."/>
            <person name="Kuo A."/>
            <person name="Mondo S."/>
            <person name="Pangilinan J."/>
            <person name="Riley R."/>
            <person name="Labutti K."/>
            <person name="Andreopoulos B."/>
            <person name="Lipzen A."/>
            <person name="Chen C."/>
            <person name="Yanf M."/>
            <person name="Daum C."/>
            <person name="Ng V."/>
            <person name="Clum A."/>
            <person name="Ohm R."/>
            <person name="Martin F."/>
            <person name="Silar P."/>
            <person name="Natvig D."/>
            <person name="Lalanne C."/>
            <person name="Gautier V."/>
            <person name="Ament-Velasquez S.L."/>
            <person name="Kruys A."/>
            <person name="Hutchinson M.I."/>
            <person name="Powell A.J."/>
            <person name="Barry K."/>
            <person name="Miller A.N."/>
            <person name="Grigoriev I.V."/>
            <person name="Debuchy R."/>
            <person name="Gladieux P."/>
            <person name="Thoren M.H."/>
            <person name="Johannesson H."/>
        </authorList>
    </citation>
    <scope>NUCLEOTIDE SEQUENCE</scope>
    <source>
        <strain evidence="2">CBS 103.79</strain>
    </source>
</reference>
<dbReference type="Pfam" id="PF00023">
    <property type="entry name" value="Ank"/>
    <property type="match status" value="1"/>
</dbReference>
<dbReference type="InterPro" id="IPR002110">
    <property type="entry name" value="Ankyrin_rpt"/>
</dbReference>
<accession>A0AAN6MAS9</accession>
<dbReference type="PROSITE" id="PS50088">
    <property type="entry name" value="ANK_REPEAT"/>
    <property type="match status" value="1"/>
</dbReference>
<evidence type="ECO:0000313" key="2">
    <source>
        <dbReference type="EMBL" id="KAK3896543.1"/>
    </source>
</evidence>
<protein>
    <recommendedName>
        <fullName evidence="4">Ankyrin repeat protein</fullName>
    </recommendedName>
</protein>